<protein>
    <submittedName>
        <fullName evidence="2">Uncharacterized protein</fullName>
    </submittedName>
</protein>
<feature type="compositionally biased region" description="Basic and acidic residues" evidence="1">
    <location>
        <begin position="1"/>
        <end position="12"/>
    </location>
</feature>
<evidence type="ECO:0000256" key="1">
    <source>
        <dbReference type="SAM" id="MobiDB-lite"/>
    </source>
</evidence>
<dbReference type="AlphaFoldDB" id="A0AA38X5D6"/>
<feature type="compositionally biased region" description="Pro residues" evidence="1">
    <location>
        <begin position="121"/>
        <end position="130"/>
    </location>
</feature>
<feature type="region of interest" description="Disordered" evidence="1">
    <location>
        <begin position="174"/>
        <end position="193"/>
    </location>
</feature>
<feature type="compositionally biased region" description="Basic and acidic residues" evidence="1">
    <location>
        <begin position="183"/>
        <end position="193"/>
    </location>
</feature>
<name>A0AA38X5D6_9EURO</name>
<organism evidence="2 3">
    <name type="scientific">Cladophialophora chaetospira</name>
    <dbReference type="NCBI Taxonomy" id="386627"/>
    <lineage>
        <taxon>Eukaryota</taxon>
        <taxon>Fungi</taxon>
        <taxon>Dikarya</taxon>
        <taxon>Ascomycota</taxon>
        <taxon>Pezizomycotina</taxon>
        <taxon>Eurotiomycetes</taxon>
        <taxon>Chaetothyriomycetidae</taxon>
        <taxon>Chaetothyriales</taxon>
        <taxon>Herpotrichiellaceae</taxon>
        <taxon>Cladophialophora</taxon>
    </lineage>
</organism>
<evidence type="ECO:0000313" key="2">
    <source>
        <dbReference type="EMBL" id="KAJ9607160.1"/>
    </source>
</evidence>
<feature type="compositionally biased region" description="Polar residues" evidence="1">
    <location>
        <begin position="26"/>
        <end position="36"/>
    </location>
</feature>
<comment type="caution">
    <text evidence="2">The sequence shown here is derived from an EMBL/GenBank/DDBJ whole genome shotgun (WGS) entry which is preliminary data.</text>
</comment>
<keyword evidence="3" id="KW-1185">Reference proteome</keyword>
<sequence>MPGFEGNRHLDENQAVVPDVVELPQRSESPEGSESTRAAELAQQPHAGDRERGAVAEMEQAGPRPDKFVPGKEPAELLDVRNGNFSQSGMQPQISTPVELPVSPPSVGHSSVSQNVETAVPLPPIQPPRPLSALSPRDAPRDPDLEALRRRERDLLASISAAETLERLRREHREVQEQIRQTEAGKLDAPSRR</sequence>
<feature type="compositionally biased region" description="Basic and acidic residues" evidence="1">
    <location>
        <begin position="138"/>
        <end position="149"/>
    </location>
</feature>
<dbReference type="Proteomes" id="UP001172673">
    <property type="component" value="Unassembled WGS sequence"/>
</dbReference>
<evidence type="ECO:0000313" key="3">
    <source>
        <dbReference type="Proteomes" id="UP001172673"/>
    </source>
</evidence>
<feature type="compositionally biased region" description="Polar residues" evidence="1">
    <location>
        <begin position="83"/>
        <end position="96"/>
    </location>
</feature>
<dbReference type="EMBL" id="JAPDRK010000012">
    <property type="protein sequence ID" value="KAJ9607160.1"/>
    <property type="molecule type" value="Genomic_DNA"/>
</dbReference>
<proteinExistence type="predicted"/>
<accession>A0AA38X5D6</accession>
<feature type="compositionally biased region" description="Basic and acidic residues" evidence="1">
    <location>
        <begin position="64"/>
        <end position="79"/>
    </location>
</feature>
<feature type="region of interest" description="Disordered" evidence="1">
    <location>
        <begin position="1"/>
        <end position="149"/>
    </location>
</feature>
<reference evidence="2" key="1">
    <citation type="submission" date="2022-10" db="EMBL/GenBank/DDBJ databases">
        <title>Culturing micro-colonial fungi from biological soil crusts in the Mojave desert and describing Neophaeococcomyces mojavensis, and introducing the new genera and species Taxawa tesnikishii.</title>
        <authorList>
            <person name="Kurbessoian T."/>
            <person name="Stajich J.E."/>
        </authorList>
    </citation>
    <scope>NUCLEOTIDE SEQUENCE</scope>
    <source>
        <strain evidence="2">TK_41</strain>
    </source>
</reference>
<gene>
    <name evidence="2" type="ORF">H2200_008232</name>
</gene>